<gene>
    <name evidence="1" type="ORF">FVF75_08380</name>
</gene>
<name>A0A5D0RLL5_9RHOB</name>
<proteinExistence type="predicted"/>
<accession>A0A5D0RLL5</accession>
<evidence type="ECO:0000313" key="2">
    <source>
        <dbReference type="Proteomes" id="UP000322080"/>
    </source>
</evidence>
<dbReference type="AlphaFoldDB" id="A0A5D0RLL5"/>
<reference evidence="1 2" key="1">
    <citation type="submission" date="2019-08" db="EMBL/GenBank/DDBJ databases">
        <title>Identification of a novel species of the genus Boseongicola.</title>
        <authorList>
            <person name="Zhang X.-Q."/>
        </authorList>
    </citation>
    <scope>NUCLEOTIDE SEQUENCE [LARGE SCALE GENOMIC DNA]</scope>
    <source>
        <strain evidence="1 2">HY14</strain>
    </source>
</reference>
<sequence>MKHQYNESPKAGQLPNHLQAAIKEHYSWVAKDAILEEWGRYLEAAALERPADGTRRRAF</sequence>
<protein>
    <submittedName>
        <fullName evidence="1">Uncharacterized protein</fullName>
    </submittedName>
</protein>
<dbReference type="EMBL" id="VSIY01000005">
    <property type="protein sequence ID" value="TYB81715.1"/>
    <property type="molecule type" value="Genomic_DNA"/>
</dbReference>
<organism evidence="1 2">
    <name type="scientific">Maritimibacter fusiformis</name>
    <dbReference type="NCBI Taxonomy" id="2603819"/>
    <lineage>
        <taxon>Bacteria</taxon>
        <taxon>Pseudomonadati</taxon>
        <taxon>Pseudomonadota</taxon>
        <taxon>Alphaproteobacteria</taxon>
        <taxon>Rhodobacterales</taxon>
        <taxon>Roseobacteraceae</taxon>
        <taxon>Maritimibacter</taxon>
    </lineage>
</organism>
<dbReference type="RefSeq" id="WP_148377524.1">
    <property type="nucleotide sequence ID" value="NZ_VSIY01000005.1"/>
</dbReference>
<evidence type="ECO:0000313" key="1">
    <source>
        <dbReference type="EMBL" id="TYB81715.1"/>
    </source>
</evidence>
<keyword evidence="2" id="KW-1185">Reference proteome</keyword>
<comment type="caution">
    <text evidence="1">The sequence shown here is derived from an EMBL/GenBank/DDBJ whole genome shotgun (WGS) entry which is preliminary data.</text>
</comment>
<dbReference type="Proteomes" id="UP000322080">
    <property type="component" value="Unassembled WGS sequence"/>
</dbReference>